<dbReference type="Pfam" id="PF00672">
    <property type="entry name" value="HAMP"/>
    <property type="match status" value="1"/>
</dbReference>
<sequence length="706" mass="78111">MKLRKTENQQEKKKGGRLFLLIGSFIAGIVVFFNVVQIRFVTKTTKEEIRKTTEFEYTQFVETYANLEKNVVEKYFAALDYYCNSDVIKENASTEEIVSWLRDHEQNRNKDFFDYVAWVDKDGLYYSDIGTQTIVSDRDYFKEIMQNGADSYIDNPVPSKVSWKTVVHVCRAAKRNGETIGFFCGNVEESNFAKVLEDINLGSIGEAGLFSSIGKVIASNLNSERLKEEVDYIRKNDPASYSVFQTAWANDSHIGTIKNSSGENIVIFSKIVKHTPWKIMLFLKETEINATATAIFYKLLICGIIITVVIVLFAGFIMYKQIKPLRVVENTIRGIATGDADLTQRIKLKSNNEIGRVVDGFNKFSEKLHVIVSTMKQSKDELVEVDELLQNSTEDTVAAITQIISNIQSMDKQIGVQSESVHETAGAVNEIASNIESLNRMIESQSAAVTQASASVEEMIGNINSVNNSVQRMAHTFHELEEKAATGIQKNNDVTAKIEEIQAESQALREANVVINGIAEQTNLLAMNAAIEAAHAGEAGKGFSVVADEIRKLSEDSGSQSQTIGNQLDKIINSIEQMVDASGIASDAFNDVAQEINLTNNLVQEISNAMIEQNEGSKQIAVALNSMNDTSNEVKTASLEMAEGNKAILDEIKNLQEATFSIKDGMGEMSSGARKINETGAALSELTNRMKTSIKQIGVQVDQFKV</sequence>
<organism evidence="13 14">
    <name type="scientific">Treponema berlinense</name>
    <dbReference type="NCBI Taxonomy" id="225004"/>
    <lineage>
        <taxon>Bacteria</taxon>
        <taxon>Pseudomonadati</taxon>
        <taxon>Spirochaetota</taxon>
        <taxon>Spirochaetia</taxon>
        <taxon>Spirochaetales</taxon>
        <taxon>Treponemataceae</taxon>
        <taxon>Treponema</taxon>
    </lineage>
</organism>
<dbReference type="AlphaFoldDB" id="A0A1T4MTX4"/>
<keyword evidence="14" id="KW-1185">Reference proteome</keyword>
<proteinExistence type="inferred from homology"/>
<dbReference type="InterPro" id="IPR033479">
    <property type="entry name" value="dCache_1"/>
</dbReference>
<evidence type="ECO:0000256" key="5">
    <source>
        <dbReference type="ARBA" id="ARBA00022989"/>
    </source>
</evidence>
<dbReference type="InterPro" id="IPR003660">
    <property type="entry name" value="HAMP_dom"/>
</dbReference>
<dbReference type="InterPro" id="IPR004090">
    <property type="entry name" value="Chemotax_Me-accpt_rcpt"/>
</dbReference>
<accession>A0A1T4MTX4</accession>
<dbReference type="CDD" id="cd12914">
    <property type="entry name" value="PDC1_DGC_like"/>
    <property type="match status" value="1"/>
</dbReference>
<dbReference type="GO" id="GO:0004888">
    <property type="term" value="F:transmembrane signaling receptor activity"/>
    <property type="evidence" value="ECO:0007669"/>
    <property type="project" value="InterPro"/>
</dbReference>
<evidence type="ECO:0000256" key="8">
    <source>
        <dbReference type="ARBA" id="ARBA00029447"/>
    </source>
</evidence>
<protein>
    <submittedName>
        <fullName evidence="13">Methyl-accepting chemotaxis protein</fullName>
    </submittedName>
</protein>
<evidence type="ECO:0000256" key="3">
    <source>
        <dbReference type="ARBA" id="ARBA00022500"/>
    </source>
</evidence>
<evidence type="ECO:0000313" key="14">
    <source>
        <dbReference type="Proteomes" id="UP000190395"/>
    </source>
</evidence>
<feature type="transmembrane region" description="Helical" evidence="10">
    <location>
        <begin position="295"/>
        <end position="319"/>
    </location>
</feature>
<dbReference type="PROSITE" id="PS50885">
    <property type="entry name" value="HAMP"/>
    <property type="match status" value="1"/>
</dbReference>
<keyword evidence="4 10" id="KW-0812">Transmembrane</keyword>
<dbReference type="CDD" id="cd06225">
    <property type="entry name" value="HAMP"/>
    <property type="match status" value="1"/>
</dbReference>
<dbReference type="PANTHER" id="PTHR32089">
    <property type="entry name" value="METHYL-ACCEPTING CHEMOTAXIS PROTEIN MCPB"/>
    <property type="match status" value="1"/>
</dbReference>
<dbReference type="SMART" id="SM00304">
    <property type="entry name" value="HAMP"/>
    <property type="match status" value="1"/>
</dbReference>
<dbReference type="GeneID" id="303367258"/>
<dbReference type="Gene3D" id="6.10.340.10">
    <property type="match status" value="1"/>
</dbReference>
<keyword evidence="2" id="KW-1003">Cell membrane</keyword>
<comment type="similarity">
    <text evidence="8">Belongs to the methyl-accepting chemotaxis (MCP) protein family.</text>
</comment>
<reference evidence="13 14" key="1">
    <citation type="submission" date="2017-02" db="EMBL/GenBank/DDBJ databases">
        <authorList>
            <person name="Peterson S.W."/>
        </authorList>
    </citation>
    <scope>NUCLEOTIDE SEQUENCE [LARGE SCALE GENOMIC DNA]</scope>
    <source>
        <strain evidence="13 14">ATCC BAA-909</strain>
    </source>
</reference>
<evidence type="ECO:0000256" key="7">
    <source>
        <dbReference type="ARBA" id="ARBA00023224"/>
    </source>
</evidence>
<evidence type="ECO:0000256" key="6">
    <source>
        <dbReference type="ARBA" id="ARBA00023136"/>
    </source>
</evidence>
<keyword evidence="6 10" id="KW-0472">Membrane</keyword>
<comment type="subcellular location">
    <subcellularLocation>
        <location evidence="1">Cell membrane</location>
        <topology evidence="1">Multi-pass membrane protein</topology>
    </subcellularLocation>
</comment>
<dbReference type="Gene3D" id="3.30.450.20">
    <property type="entry name" value="PAS domain"/>
    <property type="match status" value="1"/>
</dbReference>
<dbReference type="Pfam" id="PF00015">
    <property type="entry name" value="MCPsignal"/>
    <property type="match status" value="1"/>
</dbReference>
<keyword evidence="7 9" id="KW-0807">Transducer</keyword>
<evidence type="ECO:0000313" key="13">
    <source>
        <dbReference type="EMBL" id="SJZ70361.1"/>
    </source>
</evidence>
<dbReference type="SUPFAM" id="SSF58104">
    <property type="entry name" value="Methyl-accepting chemotaxis protein (MCP) signaling domain"/>
    <property type="match status" value="2"/>
</dbReference>
<dbReference type="Pfam" id="PF02743">
    <property type="entry name" value="dCache_1"/>
    <property type="match status" value="1"/>
</dbReference>
<feature type="transmembrane region" description="Helical" evidence="10">
    <location>
        <begin position="18"/>
        <end position="36"/>
    </location>
</feature>
<feature type="domain" description="HAMP" evidence="12">
    <location>
        <begin position="319"/>
        <end position="373"/>
    </location>
</feature>
<keyword evidence="3" id="KW-0145">Chemotaxis</keyword>
<evidence type="ECO:0000256" key="4">
    <source>
        <dbReference type="ARBA" id="ARBA00022692"/>
    </source>
</evidence>
<dbReference type="Proteomes" id="UP000190395">
    <property type="component" value="Unassembled WGS sequence"/>
</dbReference>
<evidence type="ECO:0000256" key="10">
    <source>
        <dbReference type="SAM" id="Phobius"/>
    </source>
</evidence>
<dbReference type="InterPro" id="IPR004089">
    <property type="entry name" value="MCPsignal_dom"/>
</dbReference>
<dbReference type="EMBL" id="FUXC01000004">
    <property type="protein sequence ID" value="SJZ70361.1"/>
    <property type="molecule type" value="Genomic_DNA"/>
</dbReference>
<dbReference type="STRING" id="225004.SAMN02745152_01005"/>
<dbReference type="OrthoDB" id="369343at2"/>
<dbReference type="PRINTS" id="PR00260">
    <property type="entry name" value="CHEMTRNSDUCR"/>
</dbReference>
<dbReference type="RefSeq" id="WP_159443494.1">
    <property type="nucleotide sequence ID" value="NZ_FUXC01000004.1"/>
</dbReference>
<feature type="domain" description="Methyl-accepting transducer" evidence="11">
    <location>
        <begin position="420"/>
        <end position="642"/>
    </location>
</feature>
<dbReference type="CDD" id="cd18774">
    <property type="entry name" value="PDC2_HK_sensor"/>
    <property type="match status" value="1"/>
</dbReference>
<dbReference type="PANTHER" id="PTHR32089:SF112">
    <property type="entry name" value="LYSOZYME-LIKE PROTEIN-RELATED"/>
    <property type="match status" value="1"/>
</dbReference>
<dbReference type="GO" id="GO:0006935">
    <property type="term" value="P:chemotaxis"/>
    <property type="evidence" value="ECO:0007669"/>
    <property type="project" value="UniProtKB-KW"/>
</dbReference>
<dbReference type="GO" id="GO:0005886">
    <property type="term" value="C:plasma membrane"/>
    <property type="evidence" value="ECO:0007669"/>
    <property type="project" value="UniProtKB-SubCell"/>
</dbReference>
<evidence type="ECO:0000256" key="9">
    <source>
        <dbReference type="PROSITE-ProRule" id="PRU00284"/>
    </source>
</evidence>
<dbReference type="GO" id="GO:0007165">
    <property type="term" value="P:signal transduction"/>
    <property type="evidence" value="ECO:0007669"/>
    <property type="project" value="UniProtKB-KW"/>
</dbReference>
<dbReference type="SMART" id="SM00283">
    <property type="entry name" value="MA"/>
    <property type="match status" value="1"/>
</dbReference>
<gene>
    <name evidence="13" type="ORF">SAMN02745152_01005</name>
</gene>
<dbReference type="PROSITE" id="PS50111">
    <property type="entry name" value="CHEMOTAXIS_TRANSDUC_2"/>
    <property type="match status" value="1"/>
</dbReference>
<name>A0A1T4MTX4_9SPIR</name>
<evidence type="ECO:0000256" key="1">
    <source>
        <dbReference type="ARBA" id="ARBA00004651"/>
    </source>
</evidence>
<evidence type="ECO:0000259" key="12">
    <source>
        <dbReference type="PROSITE" id="PS50885"/>
    </source>
</evidence>
<evidence type="ECO:0000256" key="2">
    <source>
        <dbReference type="ARBA" id="ARBA00022475"/>
    </source>
</evidence>
<dbReference type="Gene3D" id="1.10.287.950">
    <property type="entry name" value="Methyl-accepting chemotaxis protein"/>
    <property type="match status" value="1"/>
</dbReference>
<evidence type="ECO:0000259" key="11">
    <source>
        <dbReference type="PROSITE" id="PS50111"/>
    </source>
</evidence>
<keyword evidence="5 10" id="KW-1133">Transmembrane helix</keyword>